<accession>A0A7G2CPA9</accession>
<dbReference type="EMBL" id="LR877166">
    <property type="protein sequence ID" value="CAD2221686.1"/>
    <property type="molecule type" value="Genomic_DNA"/>
</dbReference>
<reference evidence="1 2" key="1">
    <citation type="submission" date="2020-08" db="EMBL/GenBank/DDBJ databases">
        <authorList>
            <person name="Newling K."/>
            <person name="Davey J."/>
            <person name="Forrester S."/>
        </authorList>
    </citation>
    <scope>NUCLEOTIDE SEQUENCE [LARGE SCALE GENOMIC DNA]</scope>
    <source>
        <strain evidence="2">Crithidia deanei Carvalho (ATCC PRA-265)</strain>
    </source>
</reference>
<evidence type="ECO:0000313" key="1">
    <source>
        <dbReference type="EMBL" id="CAD2221686.1"/>
    </source>
</evidence>
<organism evidence="1 2">
    <name type="scientific">Angomonas deanei</name>
    <dbReference type="NCBI Taxonomy" id="59799"/>
    <lineage>
        <taxon>Eukaryota</taxon>
        <taxon>Discoba</taxon>
        <taxon>Euglenozoa</taxon>
        <taxon>Kinetoplastea</taxon>
        <taxon>Metakinetoplastina</taxon>
        <taxon>Trypanosomatida</taxon>
        <taxon>Trypanosomatidae</taxon>
        <taxon>Strigomonadinae</taxon>
        <taxon>Angomonas</taxon>
    </lineage>
</organism>
<dbReference type="AlphaFoldDB" id="A0A7G2CPA9"/>
<sequence length="227" mass="26018">MLFLMDTSSGLQFWSGAILRPIDVLYIAPVVPSAIHHAASPSFAALHRQTQHERVVDNYTSREVIQRYFPSKEFYSLEEVRTNPNENNDDDLVSLSNPLMEWRVLSNTHLDPFPPCDEALLAKLENNENHTLTVAPGSYDAKRLLLQNEKTVNEWKKGKNHTTDCPSPAARYIIETERYTLRDHLKTALQESKAIATRELSDRKEKDSIFGVMDKKTKKIILTIIIR</sequence>
<keyword evidence="2" id="KW-1185">Reference proteome</keyword>
<dbReference type="VEuPathDB" id="TriTrypDB:ADEAN_000921800"/>
<evidence type="ECO:0000313" key="2">
    <source>
        <dbReference type="Proteomes" id="UP000515908"/>
    </source>
</evidence>
<dbReference type="Proteomes" id="UP000515908">
    <property type="component" value="Chromosome 22"/>
</dbReference>
<protein>
    <submittedName>
        <fullName evidence="1">Uncharacterized protein</fullName>
    </submittedName>
</protein>
<gene>
    <name evidence="1" type="ORF">ADEAN_000921800</name>
</gene>
<name>A0A7G2CPA9_9TRYP</name>
<proteinExistence type="predicted"/>